<dbReference type="EMBL" id="SKBN01000165">
    <property type="protein sequence ID" value="TGJ81504.1"/>
    <property type="molecule type" value="Genomic_DNA"/>
</dbReference>
<evidence type="ECO:0000256" key="13">
    <source>
        <dbReference type="PIRSR" id="PIRSR000429-1"/>
    </source>
</evidence>
<evidence type="ECO:0000256" key="9">
    <source>
        <dbReference type="ARBA" id="ARBA00023140"/>
    </source>
</evidence>
<dbReference type="InterPro" id="IPR050215">
    <property type="entry name" value="Thiolase-like_sf_Thiolase"/>
</dbReference>
<dbReference type="OrthoDB" id="5404651at2759"/>
<dbReference type="SUPFAM" id="SSF53901">
    <property type="entry name" value="Thiolase-like"/>
    <property type="match status" value="2"/>
</dbReference>
<dbReference type="GO" id="GO:0005777">
    <property type="term" value="C:peroxisome"/>
    <property type="evidence" value="ECO:0007669"/>
    <property type="project" value="UniProtKB-SubCell"/>
</dbReference>
<comment type="catalytic activity">
    <reaction evidence="12">
        <text>an acyl-CoA + acetyl-CoA = a 3-oxoacyl-CoA + CoA</text>
        <dbReference type="Rhea" id="RHEA:21564"/>
        <dbReference type="ChEBI" id="CHEBI:57287"/>
        <dbReference type="ChEBI" id="CHEBI:57288"/>
        <dbReference type="ChEBI" id="CHEBI:58342"/>
        <dbReference type="ChEBI" id="CHEBI:90726"/>
        <dbReference type="EC" id="2.3.1.16"/>
    </reaction>
</comment>
<keyword evidence="5 14" id="KW-0808">Transferase</keyword>
<dbReference type="STRING" id="37992.A0A4Z0YC25"/>
<dbReference type="PANTHER" id="PTHR43853:SF8">
    <property type="entry name" value="3-KETOACYL-COA THIOLASE, PEROXISOMAL"/>
    <property type="match status" value="1"/>
</dbReference>
<evidence type="ECO:0000256" key="12">
    <source>
        <dbReference type="ARBA" id="ARBA00047605"/>
    </source>
</evidence>
<dbReference type="PIRSF" id="PIRSF000429">
    <property type="entry name" value="Ac-CoA_Ac_transf"/>
    <property type="match status" value="1"/>
</dbReference>
<keyword evidence="10 14" id="KW-0012">Acyltransferase</keyword>
<dbReference type="GO" id="GO:0010124">
    <property type="term" value="P:phenylacetate catabolic process"/>
    <property type="evidence" value="ECO:0007669"/>
    <property type="project" value="TreeGrafter"/>
</dbReference>
<comment type="subcellular location">
    <subcellularLocation>
        <location evidence="2">Peroxisome</location>
    </subcellularLocation>
</comment>
<feature type="active site" description="Proton acceptor" evidence="13">
    <location>
        <position position="403"/>
    </location>
</feature>
<sequence>MAAIERLTQISSQISGSKSARDKILQKNPDDIVITACLRTAFTKGGKGGFKDTPAADLMAGALKGILTRSNIDPALVEDICVGEVLAPGGGATEMRAAALVAGLPETAAVRTLNRQCSSGLQACVDVANQIRTGMIEVGIGAGVESMSLQYGPGAVTEFSDLLESHPESANCKVSMGVLSEAMAKDRNVSRTDQDAFAASSYQKALKAQEAGLFDEEIHPLTVKFEDPKSGETREITVTKDDGVRPGITAESLAKIKPAFAKDGSIHAGNASQISDGAAAVLMMKRSTAERLGQTILGKFVAASVVGVKPLLMGIGPWKAIPKVFELTGLTKDDVDIFEINEAFASQCLWCANELGLPMEKINPKGGAIAFGHPLGCTGARQVSTLLYELRRRGEKIGLTSMCIGTGMGMAAVWVAE</sequence>
<evidence type="ECO:0000256" key="6">
    <source>
        <dbReference type="ARBA" id="ARBA00022832"/>
    </source>
</evidence>
<evidence type="ECO:0000256" key="14">
    <source>
        <dbReference type="RuleBase" id="RU003557"/>
    </source>
</evidence>
<feature type="domain" description="Thiolase C-terminal" evidence="16">
    <location>
        <begin position="295"/>
        <end position="413"/>
    </location>
</feature>
<keyword evidence="7" id="KW-0809">Transit peptide</keyword>
<comment type="pathway">
    <text evidence="3">Lipid metabolism; fatty acid metabolism.</text>
</comment>
<dbReference type="Pfam" id="PF02803">
    <property type="entry name" value="Thiolase_C"/>
    <property type="match status" value="1"/>
</dbReference>
<evidence type="ECO:0000256" key="4">
    <source>
        <dbReference type="ARBA" id="ARBA00010982"/>
    </source>
</evidence>
<dbReference type="PROSITE" id="PS00099">
    <property type="entry name" value="THIOLASE_3"/>
    <property type="match status" value="1"/>
</dbReference>
<comment type="caution">
    <text evidence="17">The sequence shown here is derived from an EMBL/GenBank/DDBJ whole genome shotgun (WGS) entry which is preliminary data.</text>
</comment>
<reference evidence="17 18" key="1">
    <citation type="submission" date="2019-03" db="EMBL/GenBank/DDBJ databases">
        <title>Draft genome sequence of Xylaria hypoxylon DSM 108379, a ubiquitous saprotrophic-parasitic fungi on hardwood.</title>
        <authorList>
            <person name="Buettner E."/>
            <person name="Leonhardt S."/>
            <person name="Gebauer A.M."/>
            <person name="Liers C."/>
            <person name="Hofrichter M."/>
            <person name="Kellner H."/>
        </authorList>
    </citation>
    <scope>NUCLEOTIDE SEQUENCE [LARGE SCALE GENOMIC DNA]</scope>
    <source>
        <strain evidence="17 18">DSM 108379</strain>
    </source>
</reference>
<evidence type="ECO:0000259" key="16">
    <source>
        <dbReference type="Pfam" id="PF02803"/>
    </source>
</evidence>
<evidence type="ECO:0000256" key="2">
    <source>
        <dbReference type="ARBA" id="ARBA00004275"/>
    </source>
</evidence>
<keyword evidence="6" id="KW-0276">Fatty acid metabolism</keyword>
<comment type="cofactor">
    <cofactor evidence="1">
        <name>K(+)</name>
        <dbReference type="ChEBI" id="CHEBI:29103"/>
    </cofactor>
</comment>
<dbReference type="GO" id="GO:0003988">
    <property type="term" value="F:acetyl-CoA C-acyltransferase activity"/>
    <property type="evidence" value="ECO:0007669"/>
    <property type="project" value="UniProtKB-EC"/>
</dbReference>
<dbReference type="InterPro" id="IPR002155">
    <property type="entry name" value="Thiolase"/>
</dbReference>
<name>A0A4Z0YC25_9PEZI</name>
<evidence type="ECO:0000256" key="5">
    <source>
        <dbReference type="ARBA" id="ARBA00022679"/>
    </source>
</evidence>
<organism evidence="17 18">
    <name type="scientific">Xylaria hypoxylon</name>
    <dbReference type="NCBI Taxonomy" id="37992"/>
    <lineage>
        <taxon>Eukaryota</taxon>
        <taxon>Fungi</taxon>
        <taxon>Dikarya</taxon>
        <taxon>Ascomycota</taxon>
        <taxon>Pezizomycotina</taxon>
        <taxon>Sordariomycetes</taxon>
        <taxon>Xylariomycetidae</taxon>
        <taxon>Xylariales</taxon>
        <taxon>Xylariaceae</taxon>
        <taxon>Xylaria</taxon>
    </lineage>
</organism>
<dbReference type="InterPro" id="IPR020613">
    <property type="entry name" value="Thiolase_CS"/>
</dbReference>
<dbReference type="Proteomes" id="UP000297716">
    <property type="component" value="Unassembled WGS sequence"/>
</dbReference>
<evidence type="ECO:0000313" key="18">
    <source>
        <dbReference type="Proteomes" id="UP000297716"/>
    </source>
</evidence>
<dbReference type="CDD" id="cd00751">
    <property type="entry name" value="thiolase"/>
    <property type="match status" value="1"/>
</dbReference>
<keyword evidence="9" id="KW-0576">Peroxisome</keyword>
<evidence type="ECO:0000256" key="7">
    <source>
        <dbReference type="ARBA" id="ARBA00022946"/>
    </source>
</evidence>
<comment type="similarity">
    <text evidence="4 14">Belongs to the thiolase-like superfamily. Thiolase family.</text>
</comment>
<evidence type="ECO:0000259" key="15">
    <source>
        <dbReference type="Pfam" id="PF00108"/>
    </source>
</evidence>
<dbReference type="PROSITE" id="PS00737">
    <property type="entry name" value="THIOLASE_2"/>
    <property type="match status" value="1"/>
</dbReference>
<dbReference type="InterPro" id="IPR020616">
    <property type="entry name" value="Thiolase_N"/>
</dbReference>
<proteinExistence type="inferred from homology"/>
<dbReference type="AlphaFoldDB" id="A0A4Z0YC25"/>
<accession>A0A4Z0YC25</accession>
<feature type="active site" description="Acyl-thioester intermediate" evidence="13">
    <location>
        <position position="117"/>
    </location>
</feature>
<gene>
    <name evidence="17" type="ORF">E0Z10_g7266</name>
</gene>
<feature type="active site" description="Proton acceptor" evidence="13">
    <location>
        <position position="373"/>
    </location>
</feature>
<keyword evidence="8" id="KW-0443">Lipid metabolism</keyword>
<dbReference type="InterPro" id="IPR016039">
    <property type="entry name" value="Thiolase-like"/>
</dbReference>
<evidence type="ECO:0000256" key="10">
    <source>
        <dbReference type="ARBA" id="ARBA00023315"/>
    </source>
</evidence>
<dbReference type="NCBIfam" id="TIGR01930">
    <property type="entry name" value="AcCoA-C-Actrans"/>
    <property type="match status" value="1"/>
</dbReference>
<feature type="domain" description="Thiolase N-terminal" evidence="15">
    <location>
        <begin position="32"/>
        <end position="287"/>
    </location>
</feature>
<dbReference type="InterPro" id="IPR020617">
    <property type="entry name" value="Thiolase_C"/>
</dbReference>
<evidence type="ECO:0000256" key="11">
    <source>
        <dbReference type="ARBA" id="ARBA00024073"/>
    </source>
</evidence>
<dbReference type="PANTHER" id="PTHR43853">
    <property type="entry name" value="3-KETOACYL-COA THIOLASE, PEROXISOMAL"/>
    <property type="match status" value="1"/>
</dbReference>
<dbReference type="EC" id="2.3.1.16" evidence="11"/>
<evidence type="ECO:0000256" key="1">
    <source>
        <dbReference type="ARBA" id="ARBA00001958"/>
    </source>
</evidence>
<evidence type="ECO:0000256" key="8">
    <source>
        <dbReference type="ARBA" id="ARBA00023098"/>
    </source>
</evidence>
<dbReference type="InterPro" id="IPR020610">
    <property type="entry name" value="Thiolase_AS"/>
</dbReference>
<keyword evidence="18" id="KW-1185">Reference proteome</keyword>
<evidence type="ECO:0000313" key="17">
    <source>
        <dbReference type="EMBL" id="TGJ81504.1"/>
    </source>
</evidence>
<dbReference type="Gene3D" id="3.40.47.10">
    <property type="match status" value="2"/>
</dbReference>
<evidence type="ECO:0000256" key="3">
    <source>
        <dbReference type="ARBA" id="ARBA00004872"/>
    </source>
</evidence>
<dbReference type="GO" id="GO:0006635">
    <property type="term" value="P:fatty acid beta-oxidation"/>
    <property type="evidence" value="ECO:0007669"/>
    <property type="project" value="TreeGrafter"/>
</dbReference>
<protein>
    <recommendedName>
        <fullName evidence="11">acetyl-CoA C-acyltransferase</fullName>
        <ecNumber evidence="11">2.3.1.16</ecNumber>
    </recommendedName>
</protein>
<dbReference type="Pfam" id="PF00108">
    <property type="entry name" value="Thiolase_N"/>
    <property type="match status" value="1"/>
</dbReference>